<feature type="site" description="Involved in the stabilization of negative charge on the oxyanion by the formation of the oxyanion hole" evidence="6">
    <location>
        <position position="116"/>
    </location>
</feature>
<keyword evidence="3 6" id="KW-0808">Transferase</keyword>
<dbReference type="CDD" id="cd02152">
    <property type="entry name" value="OAT"/>
    <property type="match status" value="1"/>
</dbReference>
<feature type="site" description="Involved in the stabilization of negative charge on the oxyanion by the formation of the oxyanion hole" evidence="6">
    <location>
        <position position="117"/>
    </location>
</feature>
<dbReference type="EC" id="2.3.1.1" evidence="6"/>
<feature type="binding site" evidence="6">
    <location>
        <position position="190"/>
    </location>
    <ligand>
        <name>substrate</name>
    </ligand>
</feature>
<keyword evidence="6" id="KW-0963">Cytoplasm</keyword>
<dbReference type="NCBIfam" id="TIGR00120">
    <property type="entry name" value="ArgJ"/>
    <property type="match status" value="1"/>
</dbReference>
<evidence type="ECO:0000256" key="1">
    <source>
        <dbReference type="ARBA" id="ARBA00006774"/>
    </source>
</evidence>
<evidence type="ECO:0000256" key="4">
    <source>
        <dbReference type="ARBA" id="ARBA00022813"/>
    </source>
</evidence>
<feature type="active site" description="Nucleophile" evidence="6">
    <location>
        <position position="190"/>
    </location>
</feature>
<evidence type="ECO:0000256" key="6">
    <source>
        <dbReference type="HAMAP-Rule" id="MF_01106"/>
    </source>
</evidence>
<evidence type="ECO:0000256" key="2">
    <source>
        <dbReference type="ARBA" id="ARBA00011475"/>
    </source>
</evidence>
<dbReference type="NCBIfam" id="NF003802">
    <property type="entry name" value="PRK05388.1"/>
    <property type="match status" value="1"/>
</dbReference>
<keyword evidence="4 6" id="KW-0068">Autocatalytic cleavage</keyword>
<evidence type="ECO:0000313" key="8">
    <source>
        <dbReference type="Proteomes" id="UP001222800"/>
    </source>
</evidence>
<feature type="binding site" evidence="6">
    <location>
        <position position="153"/>
    </location>
    <ligand>
        <name>substrate</name>
    </ligand>
</feature>
<feature type="binding site" evidence="6">
    <location>
        <position position="407"/>
    </location>
    <ligand>
        <name>substrate</name>
    </ligand>
</feature>
<reference evidence="7 8" key="1">
    <citation type="submission" date="2023-03" db="EMBL/GenBank/DDBJ databases">
        <title>Complete genome sequence of Tepidibacter sp. SWIR-1, isolated from a deep-sea hydrothermal vent.</title>
        <authorList>
            <person name="Li X."/>
        </authorList>
    </citation>
    <scope>NUCLEOTIDE SEQUENCE [LARGE SCALE GENOMIC DNA]</scope>
    <source>
        <strain evidence="7 8">SWIR-1</strain>
    </source>
</reference>
<gene>
    <name evidence="6 7" type="primary">argJ</name>
    <name evidence="7" type="ORF">P4S50_09535</name>
</gene>
<dbReference type="InterPro" id="IPR002813">
    <property type="entry name" value="Arg_biosynth_ArgJ"/>
</dbReference>
<keyword evidence="6" id="KW-0511">Multifunctional enzyme</keyword>
<comment type="similarity">
    <text evidence="1 6">Belongs to the ArgJ family.</text>
</comment>
<dbReference type="PANTHER" id="PTHR23100">
    <property type="entry name" value="ARGININE BIOSYNTHESIS BIFUNCTIONAL PROTEIN ARGJ"/>
    <property type="match status" value="1"/>
</dbReference>
<dbReference type="Gene3D" id="3.10.20.340">
    <property type="entry name" value="ArgJ beta chain, C-terminal domain"/>
    <property type="match status" value="1"/>
</dbReference>
<dbReference type="PANTHER" id="PTHR23100:SF0">
    <property type="entry name" value="ARGININE BIOSYNTHESIS BIFUNCTIONAL PROTEIN ARGJ, MITOCHONDRIAL"/>
    <property type="match status" value="1"/>
</dbReference>
<comment type="pathway">
    <text evidence="6">Amino-acid biosynthesis; L-arginine biosynthesis; N(2)-acetyl-L-ornithine from L-glutamate: step 1/4.</text>
</comment>
<sequence>MTKLKILENKTITDVPYFKATGIHSGVKRKRKDLCIIYSEKEAVAAAAFTQNKFAAAPVVVSKDHIQSNNTQAIVINSGNANACTGDEGIDNAYSMAKTTADCLGLSSKEVLVASTGIIGLPLPMAIINAGIKNACTQISSTGGNCAAEAIMTTDTFTKKITVEFDLDGKKILLSGIAKGSGMIHPNMATMLSFIVSNVNISKDMLSIALKESIDDSYNMISVDGDTSTNDMVIGMANKTANNTIIDSKDDNYIKFKKALDFLNKELAKLIAKDGEGATKLIEVSLNNAKTLKDAKLCAKSVISSSLVKSAFFGEDANWGRIVCSLGYSNAEFSPEKIDVSFQNKIGNIQLFKDGKEVSFDEELAKNILSEEHINIIIDLKDGEHCATAWGCDLSFDYVKINASYRS</sequence>
<evidence type="ECO:0000256" key="5">
    <source>
        <dbReference type="ARBA" id="ARBA00023315"/>
    </source>
</evidence>
<comment type="catalytic activity">
    <reaction evidence="6">
        <text>L-glutamate + acetyl-CoA = N-acetyl-L-glutamate + CoA + H(+)</text>
        <dbReference type="Rhea" id="RHEA:24292"/>
        <dbReference type="ChEBI" id="CHEBI:15378"/>
        <dbReference type="ChEBI" id="CHEBI:29985"/>
        <dbReference type="ChEBI" id="CHEBI:44337"/>
        <dbReference type="ChEBI" id="CHEBI:57287"/>
        <dbReference type="ChEBI" id="CHEBI:57288"/>
        <dbReference type="EC" id="2.3.1.1"/>
    </reaction>
</comment>
<accession>A0ABY8EAL5</accession>
<feature type="binding site" evidence="6">
    <location>
        <position position="276"/>
    </location>
    <ligand>
        <name>substrate</name>
    </ligand>
</feature>
<feature type="chain" id="PRO_5044898971" description="Arginine biosynthesis bifunctional protein ArgJ beta chain" evidence="6">
    <location>
        <begin position="190"/>
        <end position="407"/>
    </location>
</feature>
<feature type="site" description="Cleavage; by autolysis" evidence="6">
    <location>
        <begin position="189"/>
        <end position="190"/>
    </location>
</feature>
<feature type="binding site" evidence="6">
    <location>
        <position position="402"/>
    </location>
    <ligand>
        <name>substrate</name>
    </ligand>
</feature>
<dbReference type="InterPro" id="IPR042195">
    <property type="entry name" value="ArgJ_beta_C"/>
</dbReference>
<dbReference type="Gene3D" id="3.30.2330.10">
    <property type="entry name" value="arginine biosynthesis bifunctional protein suprefamily"/>
    <property type="match status" value="1"/>
</dbReference>
<comment type="function">
    <text evidence="6">Catalyzes two activities which are involved in the cyclic version of arginine biosynthesis: the synthesis of N-acetylglutamate from glutamate and acetyl-CoA as the acetyl donor, and of ornithine by transacetylation between N(2)-acetylornithine and glutamate.</text>
</comment>
<dbReference type="SUPFAM" id="SSF56266">
    <property type="entry name" value="DmpA/ArgJ-like"/>
    <property type="match status" value="1"/>
</dbReference>
<keyword evidence="6" id="KW-0028">Amino-acid biosynthesis</keyword>
<dbReference type="Pfam" id="PF01960">
    <property type="entry name" value="ArgJ"/>
    <property type="match status" value="1"/>
</dbReference>
<proteinExistence type="inferred from homology"/>
<keyword evidence="8" id="KW-1185">Reference proteome</keyword>
<keyword evidence="6" id="KW-0055">Arginine biosynthesis</keyword>
<protein>
    <recommendedName>
        <fullName evidence="6">Arginine biosynthesis bifunctional protein ArgJ</fullName>
    </recommendedName>
    <domain>
        <recommendedName>
            <fullName evidence="6">Glutamate N-acetyltransferase</fullName>
            <ecNumber evidence="6">2.3.1.35</ecNumber>
        </recommendedName>
        <alternativeName>
            <fullName evidence="6">Ornithine acetyltransferase</fullName>
            <shortName evidence="6">OATase</shortName>
        </alternativeName>
        <alternativeName>
            <fullName evidence="6">Ornithine transacetylase</fullName>
        </alternativeName>
    </domain>
    <domain>
        <recommendedName>
            <fullName evidence="6">Amino-acid acetyltransferase</fullName>
            <ecNumber evidence="6">2.3.1.1</ecNumber>
        </recommendedName>
        <alternativeName>
            <fullName evidence="6">N-acetylglutamate synthase</fullName>
            <shortName evidence="6">AGSase</shortName>
        </alternativeName>
    </domain>
    <component>
        <recommendedName>
            <fullName evidence="6">Arginine biosynthesis bifunctional protein ArgJ alpha chain</fullName>
        </recommendedName>
    </component>
    <component>
        <recommendedName>
            <fullName evidence="6">Arginine biosynthesis bifunctional protein ArgJ beta chain</fullName>
        </recommendedName>
    </component>
</protein>
<dbReference type="GO" id="GO:0004358">
    <property type="term" value="F:L-glutamate N-acetyltransferase activity, acting on acetyl-L-ornithine as donor"/>
    <property type="evidence" value="ECO:0007669"/>
    <property type="project" value="UniProtKB-EC"/>
</dbReference>
<comment type="subunit">
    <text evidence="2 6">Heterotetramer of two alpha and two beta chains.</text>
</comment>
<dbReference type="EC" id="2.3.1.35" evidence="6"/>
<feature type="chain" id="PRO_5044898972" description="Arginine biosynthesis bifunctional protein ArgJ alpha chain" evidence="6">
    <location>
        <begin position="1"/>
        <end position="189"/>
    </location>
</feature>
<dbReference type="Gene3D" id="3.60.70.12">
    <property type="entry name" value="L-amino peptidase D-ALA esterase/amidase"/>
    <property type="match status" value="1"/>
</dbReference>
<dbReference type="HAMAP" id="MF_01106">
    <property type="entry name" value="ArgJ"/>
    <property type="match status" value="1"/>
</dbReference>
<feature type="binding site" evidence="6">
    <location>
        <position position="179"/>
    </location>
    <ligand>
        <name>substrate</name>
    </ligand>
</feature>
<evidence type="ECO:0000256" key="3">
    <source>
        <dbReference type="ARBA" id="ARBA00022679"/>
    </source>
</evidence>
<evidence type="ECO:0000313" key="7">
    <source>
        <dbReference type="EMBL" id="WFD08644.1"/>
    </source>
</evidence>
<dbReference type="Proteomes" id="UP001222800">
    <property type="component" value="Chromosome"/>
</dbReference>
<organism evidence="7 8">
    <name type="scientific">Tepidibacter hydrothermalis</name>
    <dbReference type="NCBI Taxonomy" id="3036126"/>
    <lineage>
        <taxon>Bacteria</taxon>
        <taxon>Bacillati</taxon>
        <taxon>Bacillota</taxon>
        <taxon>Clostridia</taxon>
        <taxon>Peptostreptococcales</taxon>
        <taxon>Peptostreptococcaceae</taxon>
        <taxon>Tepidibacter</taxon>
    </lineage>
</organism>
<name>A0ABY8EAL5_9FIRM</name>
<dbReference type="EMBL" id="CP120733">
    <property type="protein sequence ID" value="WFD08644.1"/>
    <property type="molecule type" value="Genomic_DNA"/>
</dbReference>
<keyword evidence="5 6" id="KW-0012">Acyltransferase</keyword>
<dbReference type="InterPro" id="IPR016117">
    <property type="entry name" value="ArgJ-like_dom_sf"/>
</dbReference>
<comment type="catalytic activity">
    <reaction evidence="6">
        <text>N(2)-acetyl-L-ornithine + L-glutamate = N-acetyl-L-glutamate + L-ornithine</text>
        <dbReference type="Rhea" id="RHEA:15349"/>
        <dbReference type="ChEBI" id="CHEBI:29985"/>
        <dbReference type="ChEBI" id="CHEBI:44337"/>
        <dbReference type="ChEBI" id="CHEBI:46911"/>
        <dbReference type="ChEBI" id="CHEBI:57805"/>
        <dbReference type="EC" id="2.3.1.35"/>
    </reaction>
</comment>
<comment type="pathway">
    <text evidence="6">Amino-acid biosynthesis; L-arginine biosynthesis; L-ornithine and N-acetyl-L-glutamate from L-glutamate and N(2)-acetyl-L-ornithine (cyclic): step 1/1.</text>
</comment>
<comment type="subcellular location">
    <subcellularLocation>
        <location evidence="6">Cytoplasm</location>
    </subcellularLocation>
</comment>